<dbReference type="EMBL" id="CAJVQA010023574">
    <property type="protein sequence ID" value="CAG8778943.1"/>
    <property type="molecule type" value="Genomic_DNA"/>
</dbReference>
<evidence type="ECO:0000256" key="1">
    <source>
        <dbReference type="SAM" id="MobiDB-lite"/>
    </source>
</evidence>
<feature type="compositionally biased region" description="Low complexity" evidence="1">
    <location>
        <begin position="36"/>
        <end position="46"/>
    </location>
</feature>
<protein>
    <submittedName>
        <fullName evidence="2">9394_t:CDS:1</fullName>
    </submittedName>
</protein>
<keyword evidence="3" id="KW-1185">Reference proteome</keyword>
<feature type="region of interest" description="Disordered" evidence="1">
    <location>
        <begin position="36"/>
        <end position="65"/>
    </location>
</feature>
<gene>
    <name evidence="2" type="ORF">CPELLU_LOCUS16271</name>
</gene>
<dbReference type="AlphaFoldDB" id="A0A9N9JFZ7"/>
<feature type="compositionally biased region" description="Basic and acidic residues" evidence="1">
    <location>
        <begin position="47"/>
        <end position="58"/>
    </location>
</feature>
<comment type="caution">
    <text evidence="2">The sequence shown here is derived from an EMBL/GenBank/DDBJ whole genome shotgun (WGS) entry which is preliminary data.</text>
</comment>
<evidence type="ECO:0000313" key="3">
    <source>
        <dbReference type="Proteomes" id="UP000789759"/>
    </source>
</evidence>
<organism evidence="2 3">
    <name type="scientific">Cetraspora pellucida</name>
    <dbReference type="NCBI Taxonomy" id="1433469"/>
    <lineage>
        <taxon>Eukaryota</taxon>
        <taxon>Fungi</taxon>
        <taxon>Fungi incertae sedis</taxon>
        <taxon>Mucoromycota</taxon>
        <taxon>Glomeromycotina</taxon>
        <taxon>Glomeromycetes</taxon>
        <taxon>Diversisporales</taxon>
        <taxon>Gigasporaceae</taxon>
        <taxon>Cetraspora</taxon>
    </lineage>
</organism>
<feature type="non-terminal residue" evidence="2">
    <location>
        <position position="65"/>
    </location>
</feature>
<reference evidence="2" key="1">
    <citation type="submission" date="2021-06" db="EMBL/GenBank/DDBJ databases">
        <authorList>
            <person name="Kallberg Y."/>
            <person name="Tangrot J."/>
            <person name="Rosling A."/>
        </authorList>
    </citation>
    <scope>NUCLEOTIDE SEQUENCE</scope>
    <source>
        <strain evidence="2">FL966</strain>
    </source>
</reference>
<evidence type="ECO:0000313" key="2">
    <source>
        <dbReference type="EMBL" id="CAG8778943.1"/>
    </source>
</evidence>
<proteinExistence type="predicted"/>
<sequence>MHSKTSIQQKWESIYQKYQNIKDEFFDDVDTYMKNDPSITPSITSDSIHEIKHSKPDNTSDNDND</sequence>
<accession>A0A9N9JFZ7</accession>
<dbReference type="Proteomes" id="UP000789759">
    <property type="component" value="Unassembled WGS sequence"/>
</dbReference>
<name>A0A9N9JFZ7_9GLOM</name>